<dbReference type="GO" id="GO:0032259">
    <property type="term" value="P:methylation"/>
    <property type="evidence" value="ECO:0007669"/>
    <property type="project" value="UniProtKB-KW"/>
</dbReference>
<sequence>MAETHSAYTDSTTLIRALDAAENLPGAVALRERGYDLLRPGAGDTVIDVGCGTGRAVAELAERGARALGVDLDPEMLAAAQARFPGIDVRSADATDLPLGDGEARGYRADKVFHILPEPDKALAEARRVLAPGGRIVLVGQDWDTMVVDSALGELTRRIVVARADTVPHPRIARGYRNLLLDGGFRDVTFEVHTAVFTDASTLPLLAKHADVARQTGAITGEEAEAWTGEQGRRAEGGRLMLAIPMFLASGVR</sequence>
<dbReference type="Pfam" id="PF08241">
    <property type="entry name" value="Methyltransf_11"/>
    <property type="match status" value="1"/>
</dbReference>
<keyword evidence="2" id="KW-0489">Methyltransferase</keyword>
<comment type="caution">
    <text evidence="2">The sequence shown here is derived from an EMBL/GenBank/DDBJ whole genome shotgun (WGS) entry which is preliminary data.</text>
</comment>
<evidence type="ECO:0000313" key="3">
    <source>
        <dbReference type="Proteomes" id="UP001602245"/>
    </source>
</evidence>
<evidence type="ECO:0000259" key="1">
    <source>
        <dbReference type="Pfam" id="PF08241"/>
    </source>
</evidence>
<proteinExistence type="predicted"/>
<accession>A0ABW6WPW2</accession>
<dbReference type="InterPro" id="IPR029063">
    <property type="entry name" value="SAM-dependent_MTases_sf"/>
</dbReference>
<dbReference type="SUPFAM" id="SSF53335">
    <property type="entry name" value="S-adenosyl-L-methionine-dependent methyltransferases"/>
    <property type="match status" value="1"/>
</dbReference>
<dbReference type="PANTHER" id="PTHR43591">
    <property type="entry name" value="METHYLTRANSFERASE"/>
    <property type="match status" value="1"/>
</dbReference>
<dbReference type="Proteomes" id="UP001602245">
    <property type="component" value="Unassembled WGS sequence"/>
</dbReference>
<dbReference type="EMBL" id="JBIAZU010000006">
    <property type="protein sequence ID" value="MFF5294212.1"/>
    <property type="molecule type" value="Genomic_DNA"/>
</dbReference>
<dbReference type="GO" id="GO:0008168">
    <property type="term" value="F:methyltransferase activity"/>
    <property type="evidence" value="ECO:0007669"/>
    <property type="project" value="UniProtKB-KW"/>
</dbReference>
<feature type="domain" description="Methyltransferase type 11" evidence="1">
    <location>
        <begin position="47"/>
        <end position="138"/>
    </location>
</feature>
<dbReference type="Gene3D" id="3.40.50.150">
    <property type="entry name" value="Vaccinia Virus protein VP39"/>
    <property type="match status" value="1"/>
</dbReference>
<dbReference type="InterPro" id="IPR013216">
    <property type="entry name" value="Methyltransf_11"/>
</dbReference>
<gene>
    <name evidence="2" type="ORF">ACFY35_32655</name>
</gene>
<keyword evidence="2" id="KW-0808">Transferase</keyword>
<reference evidence="2 3" key="1">
    <citation type="submission" date="2024-10" db="EMBL/GenBank/DDBJ databases">
        <title>The Natural Products Discovery Center: Release of the First 8490 Sequenced Strains for Exploring Actinobacteria Biosynthetic Diversity.</title>
        <authorList>
            <person name="Kalkreuter E."/>
            <person name="Kautsar S.A."/>
            <person name="Yang D."/>
            <person name="Bader C.D."/>
            <person name="Teijaro C.N."/>
            <person name="Fluegel L."/>
            <person name="Davis C.M."/>
            <person name="Simpson J.R."/>
            <person name="Lauterbach L."/>
            <person name="Steele A.D."/>
            <person name="Gui C."/>
            <person name="Meng S."/>
            <person name="Li G."/>
            <person name="Viehrig K."/>
            <person name="Ye F."/>
            <person name="Su P."/>
            <person name="Kiefer A.F."/>
            <person name="Nichols A."/>
            <person name="Cepeda A.J."/>
            <person name="Yan W."/>
            <person name="Fan B."/>
            <person name="Jiang Y."/>
            <person name="Adhikari A."/>
            <person name="Zheng C.-J."/>
            <person name="Schuster L."/>
            <person name="Cowan T.M."/>
            <person name="Smanski M.J."/>
            <person name="Chevrette M.G."/>
            <person name="De Carvalho L.P.S."/>
            <person name="Shen B."/>
        </authorList>
    </citation>
    <scope>NUCLEOTIDE SEQUENCE [LARGE SCALE GENOMIC DNA]</scope>
    <source>
        <strain evidence="2 3">NPDC000087</strain>
    </source>
</reference>
<dbReference type="RefSeq" id="WP_020514979.1">
    <property type="nucleotide sequence ID" value="NZ_JBIAZU010000006.1"/>
</dbReference>
<organism evidence="2 3">
    <name type="scientific">Paractinoplanes globisporus</name>
    <dbReference type="NCBI Taxonomy" id="113565"/>
    <lineage>
        <taxon>Bacteria</taxon>
        <taxon>Bacillati</taxon>
        <taxon>Actinomycetota</taxon>
        <taxon>Actinomycetes</taxon>
        <taxon>Micromonosporales</taxon>
        <taxon>Micromonosporaceae</taxon>
        <taxon>Paractinoplanes</taxon>
    </lineage>
</organism>
<name>A0ABW6WPW2_9ACTN</name>
<dbReference type="CDD" id="cd02440">
    <property type="entry name" value="AdoMet_MTases"/>
    <property type="match status" value="1"/>
</dbReference>
<protein>
    <submittedName>
        <fullName evidence="2">Methyltransferase domain-containing protein</fullName>
    </submittedName>
</protein>
<evidence type="ECO:0000313" key="2">
    <source>
        <dbReference type="EMBL" id="MFF5294212.1"/>
    </source>
</evidence>
<keyword evidence="3" id="KW-1185">Reference proteome</keyword>
<dbReference type="PANTHER" id="PTHR43591:SF24">
    <property type="entry name" value="2-METHOXY-6-POLYPRENYL-1,4-BENZOQUINOL METHYLASE, MITOCHONDRIAL"/>
    <property type="match status" value="1"/>
</dbReference>